<feature type="transmembrane region" description="Helical" evidence="1">
    <location>
        <begin position="54"/>
        <end position="72"/>
    </location>
</feature>
<accession>A0A109FY29</accession>
<sequence>MRLLLIAGYQEETFVGDKEKLGMLAGVFSYLIGIATFLLPFGLETIGDAAGIDYGIFIVFSTIILLIGRNAINKAPISKS</sequence>
<evidence type="ECO:0000313" key="3">
    <source>
        <dbReference type="Proteomes" id="UP000065797"/>
    </source>
</evidence>
<gene>
    <name evidence="2" type="ORF">AWW70_22925</name>
</gene>
<evidence type="ECO:0000256" key="1">
    <source>
        <dbReference type="SAM" id="Phobius"/>
    </source>
</evidence>
<dbReference type="AlphaFoldDB" id="A0A109FY29"/>
<comment type="caution">
    <text evidence="2">The sequence shown here is derived from an EMBL/GenBank/DDBJ whole genome shotgun (WGS) entry which is preliminary data.</text>
</comment>
<reference evidence="2 3" key="1">
    <citation type="submission" date="2016-01" db="EMBL/GenBank/DDBJ databases">
        <authorList>
            <person name="McClelland M."/>
            <person name="Jain A."/>
            <person name="Saraogi P."/>
            <person name="Mendelson R."/>
            <person name="Westerman R."/>
            <person name="SanMiguel P."/>
            <person name="Csonka L."/>
        </authorList>
    </citation>
    <scope>NUCLEOTIDE SEQUENCE [LARGE SCALE GENOMIC DNA]</scope>
    <source>
        <strain evidence="2 3">PE8-15</strain>
    </source>
</reference>
<feature type="transmembrane region" description="Helical" evidence="1">
    <location>
        <begin position="21"/>
        <end position="42"/>
    </location>
</feature>
<keyword evidence="1" id="KW-1133">Transmembrane helix</keyword>
<keyword evidence="1" id="KW-0472">Membrane</keyword>
<name>A0A109FY29_BACMY</name>
<evidence type="ECO:0000313" key="2">
    <source>
        <dbReference type="EMBL" id="KWU56448.1"/>
    </source>
</evidence>
<dbReference type="EMBL" id="LRPH01000082">
    <property type="protein sequence ID" value="KWU56448.1"/>
    <property type="molecule type" value="Genomic_DNA"/>
</dbReference>
<organism evidence="2 3">
    <name type="scientific">Bacillus mycoides</name>
    <dbReference type="NCBI Taxonomy" id="1405"/>
    <lineage>
        <taxon>Bacteria</taxon>
        <taxon>Bacillati</taxon>
        <taxon>Bacillota</taxon>
        <taxon>Bacilli</taxon>
        <taxon>Bacillales</taxon>
        <taxon>Bacillaceae</taxon>
        <taxon>Bacillus</taxon>
        <taxon>Bacillus cereus group</taxon>
    </lineage>
</organism>
<proteinExistence type="predicted"/>
<protein>
    <submittedName>
        <fullName evidence="2">Multidrug ABC transporter permease</fullName>
    </submittedName>
</protein>
<dbReference type="Proteomes" id="UP000065797">
    <property type="component" value="Unassembled WGS sequence"/>
</dbReference>
<keyword evidence="1" id="KW-0812">Transmembrane</keyword>